<dbReference type="OrthoDB" id="2386076at2759"/>
<gene>
    <name evidence="1" type="ORF">C1645_872801</name>
</gene>
<sequence>MVEVQEDEFQNGDYKKESIKNQSINHNKSNENWEKIEREFIKEDIEDMNIINRMILEINNLWEKFNKIGITIEKEMLCKYYNDKEEDYIYEIERMKINDNKACLIWKGKNIYNIMEKMNNVKLKIVKRKSWKIRNINYIERLLNITESKNIFWRIEESGKIRKEKIDETTNDFNYEIIDIYEIEELLPINRYSLYWKRNLINNNIRDTVKKCNKLKYIAEWLTLKINKNLLLNINNNEINWGKTFEHIKNIKEGGTLITSDKDKTERIYQY</sequence>
<protein>
    <submittedName>
        <fullName evidence="1">Uncharacterized protein</fullName>
    </submittedName>
</protein>
<accession>A0A397TEJ3</accession>
<proteinExistence type="predicted"/>
<organism evidence="1 2">
    <name type="scientific">Glomus cerebriforme</name>
    <dbReference type="NCBI Taxonomy" id="658196"/>
    <lineage>
        <taxon>Eukaryota</taxon>
        <taxon>Fungi</taxon>
        <taxon>Fungi incertae sedis</taxon>
        <taxon>Mucoromycota</taxon>
        <taxon>Glomeromycotina</taxon>
        <taxon>Glomeromycetes</taxon>
        <taxon>Glomerales</taxon>
        <taxon>Glomeraceae</taxon>
        <taxon>Glomus</taxon>
    </lineage>
</organism>
<dbReference type="AlphaFoldDB" id="A0A397TEJ3"/>
<dbReference type="EMBL" id="QKYT01000062">
    <property type="protein sequence ID" value="RIA95366.1"/>
    <property type="molecule type" value="Genomic_DNA"/>
</dbReference>
<name>A0A397TEJ3_9GLOM</name>
<keyword evidence="2" id="KW-1185">Reference proteome</keyword>
<evidence type="ECO:0000313" key="2">
    <source>
        <dbReference type="Proteomes" id="UP000265703"/>
    </source>
</evidence>
<dbReference type="Proteomes" id="UP000265703">
    <property type="component" value="Unassembled WGS sequence"/>
</dbReference>
<comment type="caution">
    <text evidence="1">The sequence shown here is derived from an EMBL/GenBank/DDBJ whole genome shotgun (WGS) entry which is preliminary data.</text>
</comment>
<evidence type="ECO:0000313" key="1">
    <source>
        <dbReference type="EMBL" id="RIA95366.1"/>
    </source>
</evidence>
<reference evidence="1 2" key="1">
    <citation type="submission" date="2018-06" db="EMBL/GenBank/DDBJ databases">
        <title>Comparative genomics reveals the genomic features of Rhizophagus irregularis, R. cerebriforme, R. diaphanum and Gigaspora rosea, and their symbiotic lifestyle signature.</title>
        <authorList>
            <person name="Morin E."/>
            <person name="San Clemente H."/>
            <person name="Chen E.C.H."/>
            <person name="De La Providencia I."/>
            <person name="Hainaut M."/>
            <person name="Kuo A."/>
            <person name="Kohler A."/>
            <person name="Murat C."/>
            <person name="Tang N."/>
            <person name="Roy S."/>
            <person name="Loubradou J."/>
            <person name="Henrissat B."/>
            <person name="Grigoriev I.V."/>
            <person name="Corradi N."/>
            <person name="Roux C."/>
            <person name="Martin F.M."/>
        </authorList>
    </citation>
    <scope>NUCLEOTIDE SEQUENCE [LARGE SCALE GENOMIC DNA]</scope>
    <source>
        <strain evidence="1 2">DAOM 227022</strain>
    </source>
</reference>